<dbReference type="WBParaSite" id="TMUE_2000008648.1">
    <property type="protein sequence ID" value="TMUE_2000008648.1"/>
    <property type="gene ID" value="WBGene00287951"/>
</dbReference>
<keyword evidence="9 13" id="KW-0472">Membrane</keyword>
<feature type="domain" description="Cadherin" evidence="14">
    <location>
        <begin position="291"/>
        <end position="396"/>
    </location>
</feature>
<dbReference type="PRINTS" id="PR00205">
    <property type="entry name" value="CADHERIN"/>
</dbReference>
<feature type="domain" description="Cadherin" evidence="14">
    <location>
        <begin position="950"/>
        <end position="1054"/>
    </location>
</feature>
<dbReference type="PANTHER" id="PTHR24025">
    <property type="entry name" value="DESMOGLEIN FAMILY MEMBER"/>
    <property type="match status" value="1"/>
</dbReference>
<feature type="domain" description="Cadherin" evidence="14">
    <location>
        <begin position="1372"/>
        <end position="1478"/>
    </location>
</feature>
<dbReference type="InterPro" id="IPR020894">
    <property type="entry name" value="Cadherin_CS"/>
</dbReference>
<protein>
    <submittedName>
        <fullName evidence="16">Cadherin domain-containing protein</fullName>
    </submittedName>
</protein>
<feature type="domain" description="Cadherin" evidence="14">
    <location>
        <begin position="1164"/>
        <end position="1266"/>
    </location>
</feature>
<dbReference type="FunFam" id="2.60.40.60:FF:000275">
    <property type="entry name" value="Si:dkey-30k22.7"/>
    <property type="match status" value="1"/>
</dbReference>
<keyword evidence="2" id="KW-1003">Cell membrane</keyword>
<feature type="domain" description="Cadherin" evidence="14">
    <location>
        <begin position="7"/>
        <end position="89"/>
    </location>
</feature>
<evidence type="ECO:0000256" key="11">
    <source>
        <dbReference type="PROSITE-ProRule" id="PRU00043"/>
    </source>
</evidence>
<dbReference type="GO" id="GO:0009887">
    <property type="term" value="P:animal organ morphogenesis"/>
    <property type="evidence" value="ECO:0007669"/>
    <property type="project" value="UniProtKB-ARBA"/>
</dbReference>
<dbReference type="PROSITE" id="PS50268">
    <property type="entry name" value="CADHERIN_2"/>
    <property type="match status" value="21"/>
</dbReference>
<reference evidence="16" key="1">
    <citation type="submission" date="2019-12" db="UniProtKB">
        <authorList>
            <consortium name="WormBaseParasite"/>
        </authorList>
    </citation>
    <scope>IDENTIFICATION</scope>
</reference>
<dbReference type="FunFam" id="2.60.40.60:FF:000092">
    <property type="entry name" value="Protocadherin 8"/>
    <property type="match status" value="2"/>
</dbReference>
<feature type="region of interest" description="Disordered" evidence="12">
    <location>
        <begin position="2672"/>
        <end position="2694"/>
    </location>
</feature>
<name>A0A5S6QN81_TRIMR</name>
<dbReference type="GO" id="GO:0007163">
    <property type="term" value="P:establishment or maintenance of cell polarity"/>
    <property type="evidence" value="ECO:0007669"/>
    <property type="project" value="UniProtKB-ARBA"/>
</dbReference>
<feature type="domain" description="Cadherin" evidence="14">
    <location>
        <begin position="2223"/>
        <end position="2283"/>
    </location>
</feature>
<sequence>MGARLVVEAVDPDCGKNAEVQYSIERSATTGTLFSVHPFTGWICLQGKLDYEDRTTHEIPVSASDGGGLSSSSIVRVNVEDVNDNAPVFYPLIYNVSLRQGILPGTAVLVVSATDEDSGDFGKISYSIVSGNEGNSFRLDARNGELYVKTQLFPTVYQLKIRATDQGGLVSSQMAIVTITVLTETFPSPYFEQKFYRFTVREDALPGIIVGRVTAHGPGPIVYDIYSGDPSGWFSIDSATGEIQVAKYLDHESQPTVLLNIQASLGHPASYNHSQVQLVVEDINDNPPVFAQHLVEINVMEDHDPAVPIYTVKATDRDSGSNGEIHYKLLTNPEHVFMIHPLTGELRLSAGRTLDYETRKSYAITILAEDGGLPSLSAKMNLHVNVVDINDHTPEFLQQIYRSAVSEDAPTMTRVMQVKALDLDHGANGQIIFGLQPSVNNASLEKFGIFADSGWIYLREQLDREAISEYSFTATVRDNGQPRRSSWASVFLNVLDVNDNAPSCRKALQEFRAEENRPVGTLIGQVMATDPDLGLNGTVRYRLDKNETDAFHLTPDGRLVTAEVLDYEVRDSYDFKVTAYDAGQPSLSTQCRVAVRVQDINDNAPFFVLPPRAKPIFFREELPLGSEVFQVQAKDLDQGSNGTVRYRIDPLHSTMPVPFRINARTGIVYSTAVLDYEQGLTTYKLTIVAEDMGYPPLSTEKEFTIELVDVDDGVGPSLGGHNDRNDTLIFELSESTPVGSLVGSVDERRTEDIEIFKEREDDQAALEHLIDVSYGILAGNSMGIFDVDPFSGILFTVKRLDYETANFHFLTLSRTNVSRLSHPHVRRIYVRIKVIDENDNSPVFPEDPVIFSIPENTPAGAEVWLYNATDADTGKYGRLKYGIVDGNEIFSIDPLRGALQLRSNLDHERCTEYMVVVEATDQAASPYDRRSTQVTTKIYVVDVNDNAPKFISNDTVEVFEDALTDHPLFYVIATDEDWLENGRVTYSIKDRDVNSKFVINASSGALMLNSRLNKDDPTEYRLVIEATDHGVPSLSSRQTLRVKVVPISLETPRFERSIYRATVVENAEPGSVVIQVKATQRRGGARNRNRLLYQLLPGGSWQGAFRIDQQTGLITTAIPLDREESEEVSLKVIVHNAETLLHYDVCVVVVTVEDVNDNRPRINQDTCYPVMIPENVKVHTLVVLHATDPDVDFNGRVVYSIIEGNVDGKFQISSQTGRLSCEPLDREKLASYNLTILATDSGTPRLSDTCNLVVTVTDENDNKPKFSQPAYTAEVREDVRPGSTILRVEANDLDEGHNGRVTYSIVNDTTGLFDVKPNTGELVVLRPLDFETTRGYTLYIRASDQGAAEQLDQVASVDVKVLDVNDNAPEFMQHPFEAVIPPSVSAGQRIVKVTAVDADGEDPNSELHYSFAAVESRFSINPVTGVISAKREIVLPIGSVHYLKIAVTDKGEPPMSALGLAKVLVQSKHGIVGEDVKFERSLYHFVVNRSLKVHSLLGEVKASADGWRPSSSPEMEYHIVAGNEGKQFSIESRTGKIHLAANDSVEFLFKKQQQSLLIEAGLAGTNTSAFCTVIFQSANDDENILYFLQPVYTVAIFEGLPRGFQVIQITAVGHMNARADYQLTYNIISGNVDSAFSIGRKGQITTMVELDREVKDRYELTVSATRYGMKTTMARATVHITVLDVNDNSPSFPPSRPVVIREDTPIGSFVSTVTANDVDSFPLLQYSFTQDGNPGKHFRISRFSGRITLVKQLDYELNKTHILAIQAYDGKHNAFTKRSIKVLDVNDNAPTFDQQIYQFSIPLGSTPGTTIGRITAVDRDSEENGRVTYRLLEDENSDRKRKTPHCGIYPDSGILYINETISQSAKYAPLFKLVVEASDNGNPPRSSRLPIIMQILSATSKSQAKFARPIYSFTVPEDFPIRTVVGQLNLTQLPENHGQVTYLLRDVDGLFEIDQLGRIILLRSLDREKKDEHRLEAIISSKENAAINSTAIVLIKVDDVNDNSPVFSQNEYRVTIDDSSLPGTVVLKLTATDQDTGANARLNFEITSGNTRSTFLVDSSTGVIKVDRKLSATGISRYKLILKVTDSGKPPRSALAMCYITVRGAMNGGGPFFPVSLYLGNIVENAPAGSLVFTVKAATDDGKRTDAKEKQCIAYYIQRGEDDGRFFTVDKKNGEVRTTQPFDYEAQTSYRFTLAVEDSSGKVNTVPCQVLVKGVDEYAPVFSETLYIFKTSYEATTGESIGAVYAEDEDAGIDGQVTYGFKESNDYFEINPNTGVLSLKRNLRDILSDSRENALVHTDLALHRAHHSTAISSESSIGGHSNVLTLAVVAYSGVDPSHLRQNTTTVEIHVRHQGSSKMLTFGSTILLAVGTLLGLLCCCAVCVGTAIRLRRPTVCSSMKAVSYPKRTRQQLNSSSSKCALLKGGKNGQLKQYSNLFGSVDMSDTEEKLPKLPSFIFSDKCPVKSVSDHSVKSSGRGSYEEESPDENTRPESCQRRCSDPPDSATQSWLYDEPPNAEKAGATNEYLNNLGITSCDAPPIATVELPIKGRSTYATSGVNEDGINLQHLIYSKVDEVLASNSLDRRADKRRVPNGASLPIPNQYANRSFPFGGLLPPSDWGPGFEPVTQVLSEITRIKSHQGTLRKSTEGGLTHDADPWVKRTDLTEKSKRYNTLPKLPSDRRRASVQEELETECRI</sequence>
<evidence type="ECO:0000256" key="12">
    <source>
        <dbReference type="SAM" id="MobiDB-lite"/>
    </source>
</evidence>
<dbReference type="FunFam" id="2.60.40.60:FF:000134">
    <property type="entry name" value="protocadherin Fat 4"/>
    <property type="match status" value="1"/>
</dbReference>
<feature type="domain" description="Cadherin" evidence="14">
    <location>
        <begin position="1479"/>
        <end position="1592"/>
    </location>
</feature>
<feature type="domain" description="Cadherin" evidence="14">
    <location>
        <begin position="1793"/>
        <end position="1911"/>
    </location>
</feature>
<feature type="domain" description="Cadherin" evidence="14">
    <location>
        <begin position="845"/>
        <end position="950"/>
    </location>
</feature>
<dbReference type="FunFam" id="2.60.40.60:FF:000015">
    <property type="entry name" value="FAT atypical cadherin 1"/>
    <property type="match status" value="1"/>
</dbReference>
<evidence type="ECO:0000256" key="2">
    <source>
        <dbReference type="ARBA" id="ARBA00022475"/>
    </source>
</evidence>
<feature type="domain" description="Cadherin" evidence="14">
    <location>
        <begin position="2114"/>
        <end position="2222"/>
    </location>
</feature>
<evidence type="ECO:0000313" key="16">
    <source>
        <dbReference type="WBParaSite" id="TMUE_2000008648.1"/>
    </source>
</evidence>
<dbReference type="Gene3D" id="2.60.40.60">
    <property type="entry name" value="Cadherins"/>
    <property type="match status" value="22"/>
</dbReference>
<dbReference type="Proteomes" id="UP000046395">
    <property type="component" value="Unassembled WGS sequence"/>
</dbReference>
<feature type="domain" description="Cadherin" evidence="14">
    <location>
        <begin position="1588"/>
        <end position="1692"/>
    </location>
</feature>
<dbReference type="CDD" id="cd11304">
    <property type="entry name" value="Cadherin_repeat"/>
    <property type="match status" value="21"/>
</dbReference>
<keyword evidence="15" id="KW-1185">Reference proteome</keyword>
<dbReference type="FunFam" id="2.60.40.60:FF:000020">
    <property type="entry name" value="Dachsous cadherin-related 1b"/>
    <property type="match status" value="3"/>
</dbReference>
<evidence type="ECO:0000256" key="10">
    <source>
        <dbReference type="ARBA" id="ARBA00023180"/>
    </source>
</evidence>
<dbReference type="GO" id="GO:0005509">
    <property type="term" value="F:calcium ion binding"/>
    <property type="evidence" value="ECO:0007669"/>
    <property type="project" value="UniProtKB-UniRule"/>
</dbReference>
<keyword evidence="10" id="KW-0325">Glycoprotein</keyword>
<evidence type="ECO:0000256" key="8">
    <source>
        <dbReference type="ARBA" id="ARBA00022989"/>
    </source>
</evidence>
<feature type="region of interest" description="Disordered" evidence="12">
    <location>
        <begin position="2464"/>
        <end position="2515"/>
    </location>
</feature>
<evidence type="ECO:0000256" key="13">
    <source>
        <dbReference type="SAM" id="Phobius"/>
    </source>
</evidence>
<dbReference type="FunFam" id="2.60.40.60:FF:000104">
    <property type="entry name" value="cadherin-23 isoform X1"/>
    <property type="match status" value="1"/>
</dbReference>
<dbReference type="InterPro" id="IPR050971">
    <property type="entry name" value="Cadherin-domain_protein"/>
</dbReference>
<evidence type="ECO:0000313" key="15">
    <source>
        <dbReference type="Proteomes" id="UP000046395"/>
    </source>
</evidence>
<dbReference type="GO" id="GO:0048729">
    <property type="term" value="P:tissue morphogenesis"/>
    <property type="evidence" value="ECO:0007669"/>
    <property type="project" value="UniProtKB-ARBA"/>
</dbReference>
<keyword evidence="8 13" id="KW-1133">Transmembrane helix</keyword>
<feature type="compositionally biased region" description="Basic and acidic residues" evidence="12">
    <location>
        <begin position="2485"/>
        <end position="2498"/>
    </location>
</feature>
<organism evidence="15 16">
    <name type="scientific">Trichuris muris</name>
    <name type="common">Mouse whipworm</name>
    <dbReference type="NCBI Taxonomy" id="70415"/>
    <lineage>
        <taxon>Eukaryota</taxon>
        <taxon>Metazoa</taxon>
        <taxon>Ecdysozoa</taxon>
        <taxon>Nematoda</taxon>
        <taxon>Enoplea</taxon>
        <taxon>Dorylaimia</taxon>
        <taxon>Trichinellida</taxon>
        <taxon>Trichuridae</taxon>
        <taxon>Trichuris</taxon>
    </lineage>
</organism>
<dbReference type="GO" id="GO:0005911">
    <property type="term" value="C:cell-cell junction"/>
    <property type="evidence" value="ECO:0007669"/>
    <property type="project" value="TreeGrafter"/>
</dbReference>
<dbReference type="SMART" id="SM00112">
    <property type="entry name" value="CA"/>
    <property type="match status" value="20"/>
</dbReference>
<dbReference type="FunFam" id="2.60.40.60:FF:000081">
    <property type="entry name" value="protocadherin Fat 4"/>
    <property type="match status" value="1"/>
</dbReference>
<dbReference type="FunFam" id="2.60.40.60:FF:000116">
    <property type="entry name" value="Dachsous cadherin-related 2"/>
    <property type="match status" value="2"/>
</dbReference>
<dbReference type="PROSITE" id="PS00232">
    <property type="entry name" value="CADHERIN_1"/>
    <property type="match status" value="9"/>
</dbReference>
<keyword evidence="6 11" id="KW-0106">Calcium</keyword>
<accession>A0A5S6QN81</accession>
<feature type="domain" description="Cadherin" evidence="14">
    <location>
        <begin position="1907"/>
        <end position="2007"/>
    </location>
</feature>
<dbReference type="SUPFAM" id="SSF49313">
    <property type="entry name" value="Cadherin-like"/>
    <property type="match status" value="21"/>
</dbReference>
<proteinExistence type="predicted"/>
<dbReference type="InterPro" id="IPR002126">
    <property type="entry name" value="Cadherin-like_dom"/>
</dbReference>
<feature type="domain" description="Cadherin" evidence="14">
    <location>
        <begin position="724"/>
        <end position="844"/>
    </location>
</feature>
<feature type="domain" description="Cadherin" evidence="14">
    <location>
        <begin position="397"/>
        <end position="504"/>
    </location>
</feature>
<evidence type="ECO:0000256" key="9">
    <source>
        <dbReference type="ARBA" id="ARBA00023136"/>
    </source>
</evidence>
<feature type="domain" description="Cadherin" evidence="14">
    <location>
        <begin position="1055"/>
        <end position="1162"/>
    </location>
</feature>
<dbReference type="STRING" id="70415.A0A5S6QN81"/>
<dbReference type="Pfam" id="PF00028">
    <property type="entry name" value="Cadherin"/>
    <property type="match status" value="19"/>
</dbReference>
<keyword evidence="7" id="KW-0130">Cell adhesion</keyword>
<dbReference type="InterPro" id="IPR015919">
    <property type="entry name" value="Cadherin-like_sf"/>
</dbReference>
<feature type="domain" description="Cadherin" evidence="14">
    <location>
        <begin position="505"/>
        <end position="607"/>
    </location>
</feature>
<feature type="domain" description="Cadherin" evidence="14">
    <location>
        <begin position="2008"/>
        <end position="2113"/>
    </location>
</feature>
<feature type="domain" description="Cadherin" evidence="14">
    <location>
        <begin position="1692"/>
        <end position="1792"/>
    </location>
</feature>
<feature type="compositionally biased region" description="Basic and acidic residues" evidence="12">
    <location>
        <begin position="2676"/>
        <end position="2694"/>
    </location>
</feature>
<dbReference type="FunFam" id="2.60.40.60:FF:000033">
    <property type="entry name" value="FAT atypical cadherin 1"/>
    <property type="match status" value="1"/>
</dbReference>
<feature type="domain" description="Cadherin" evidence="14">
    <location>
        <begin position="610"/>
        <end position="718"/>
    </location>
</feature>
<evidence type="ECO:0000256" key="6">
    <source>
        <dbReference type="ARBA" id="ARBA00022837"/>
    </source>
</evidence>
<evidence type="ECO:0000256" key="1">
    <source>
        <dbReference type="ARBA" id="ARBA00004162"/>
    </source>
</evidence>
<evidence type="ECO:0000256" key="7">
    <source>
        <dbReference type="ARBA" id="ARBA00022889"/>
    </source>
</evidence>
<evidence type="ECO:0000259" key="14">
    <source>
        <dbReference type="PROSITE" id="PS50268"/>
    </source>
</evidence>
<feature type="transmembrane region" description="Helical" evidence="13">
    <location>
        <begin position="2365"/>
        <end position="2389"/>
    </location>
</feature>
<dbReference type="GO" id="GO:0007156">
    <property type="term" value="P:homophilic cell adhesion via plasma membrane adhesion molecules"/>
    <property type="evidence" value="ECO:0007669"/>
    <property type="project" value="InterPro"/>
</dbReference>
<feature type="domain" description="Cadherin" evidence="14">
    <location>
        <begin position="1267"/>
        <end position="1371"/>
    </location>
</feature>
<evidence type="ECO:0000256" key="3">
    <source>
        <dbReference type="ARBA" id="ARBA00022692"/>
    </source>
</evidence>
<keyword evidence="3 13" id="KW-0812">Transmembrane</keyword>
<keyword evidence="5" id="KW-0677">Repeat</keyword>
<dbReference type="GO" id="GO:0005886">
    <property type="term" value="C:plasma membrane"/>
    <property type="evidence" value="ECO:0007669"/>
    <property type="project" value="UniProtKB-SubCell"/>
</dbReference>
<feature type="domain" description="Cadherin" evidence="14">
    <location>
        <begin position="90"/>
        <end position="290"/>
    </location>
</feature>
<dbReference type="GO" id="GO:0048731">
    <property type="term" value="P:system development"/>
    <property type="evidence" value="ECO:0007669"/>
    <property type="project" value="UniProtKB-ARBA"/>
</dbReference>
<comment type="subcellular location">
    <subcellularLocation>
        <location evidence="1">Cell membrane</location>
        <topology evidence="1">Single-pass membrane protein</topology>
    </subcellularLocation>
</comment>
<evidence type="ECO:0000256" key="4">
    <source>
        <dbReference type="ARBA" id="ARBA00022729"/>
    </source>
</evidence>
<keyword evidence="4" id="KW-0732">Signal</keyword>
<dbReference type="PANTHER" id="PTHR24025:SF23">
    <property type="entry name" value="NEURAL-CADHERIN"/>
    <property type="match status" value="1"/>
</dbReference>
<evidence type="ECO:0000256" key="5">
    <source>
        <dbReference type="ARBA" id="ARBA00022737"/>
    </source>
</evidence>